<dbReference type="PROSITE" id="PS50835">
    <property type="entry name" value="IG_LIKE"/>
    <property type="match status" value="1"/>
</dbReference>
<feature type="transmembrane region" description="Helical" evidence="4">
    <location>
        <begin position="147"/>
        <end position="169"/>
    </location>
</feature>
<dbReference type="PANTHER" id="PTHR11738">
    <property type="entry name" value="MHC CLASS I NK CELL RECEPTOR"/>
    <property type="match status" value="1"/>
</dbReference>
<dbReference type="SMART" id="SM00409">
    <property type="entry name" value="IG"/>
    <property type="match status" value="1"/>
</dbReference>
<dbReference type="GO" id="GO:0005886">
    <property type="term" value="C:plasma membrane"/>
    <property type="evidence" value="ECO:0007669"/>
    <property type="project" value="TreeGrafter"/>
</dbReference>
<dbReference type="InterPro" id="IPR007110">
    <property type="entry name" value="Ig-like_dom"/>
</dbReference>
<dbReference type="InterPro" id="IPR050412">
    <property type="entry name" value="Ig-like_Receptors_ImmuneReg"/>
</dbReference>
<dbReference type="InterPro" id="IPR003599">
    <property type="entry name" value="Ig_sub"/>
</dbReference>
<protein>
    <recommendedName>
        <fullName evidence="5">Ig-like domain-containing protein</fullName>
    </recommendedName>
</protein>
<proteinExistence type="predicted"/>
<dbReference type="FunFam" id="2.60.40.10:FF:000049">
    <property type="entry name" value="Leukocyte immunoglobulin-like receptor subfamily B member 1"/>
    <property type="match status" value="1"/>
</dbReference>
<evidence type="ECO:0000256" key="3">
    <source>
        <dbReference type="ARBA" id="ARBA00023319"/>
    </source>
</evidence>
<keyword evidence="4" id="KW-0812">Transmembrane</keyword>
<reference evidence="6" key="1">
    <citation type="submission" date="2023-09" db="UniProtKB">
        <authorList>
            <consortium name="Ensembl"/>
        </authorList>
    </citation>
    <scope>IDENTIFICATION</scope>
</reference>
<dbReference type="InterPro" id="IPR036179">
    <property type="entry name" value="Ig-like_dom_sf"/>
</dbReference>
<dbReference type="Gene3D" id="2.60.40.10">
    <property type="entry name" value="Immunoglobulins"/>
    <property type="match status" value="1"/>
</dbReference>
<dbReference type="AlphaFoldDB" id="A0A8C0WI67"/>
<evidence type="ECO:0000256" key="1">
    <source>
        <dbReference type="ARBA" id="ARBA00022729"/>
    </source>
</evidence>
<keyword evidence="3" id="KW-0393">Immunoglobulin domain</keyword>
<dbReference type="InterPro" id="IPR013783">
    <property type="entry name" value="Ig-like_fold"/>
</dbReference>
<accession>A0A8C0WI67</accession>
<dbReference type="PANTHER" id="PTHR11738:SF180">
    <property type="entry name" value="V-SET AND TRANSMEMBRANE DOMAIN-CONTAINING PROTEIN 1"/>
    <property type="match status" value="1"/>
</dbReference>
<evidence type="ECO:0000256" key="4">
    <source>
        <dbReference type="SAM" id="Phobius"/>
    </source>
</evidence>
<keyword evidence="4" id="KW-1133">Transmembrane helix</keyword>
<evidence type="ECO:0000256" key="2">
    <source>
        <dbReference type="ARBA" id="ARBA00023157"/>
    </source>
</evidence>
<evidence type="ECO:0000313" key="6">
    <source>
        <dbReference type="Ensembl" id="ENSCCNP00000011704.1"/>
    </source>
</evidence>
<dbReference type="Ensembl" id="ENSCCNT00000015329.1">
    <property type="protein sequence ID" value="ENSCCNP00000011704.1"/>
    <property type="gene ID" value="ENSCCNG00000012145.1"/>
</dbReference>
<dbReference type="Pfam" id="PF13927">
    <property type="entry name" value="Ig_3"/>
    <property type="match status" value="1"/>
</dbReference>
<keyword evidence="4" id="KW-0472">Membrane</keyword>
<keyword evidence="1" id="KW-0732">Signal</keyword>
<feature type="domain" description="Ig-like" evidence="5">
    <location>
        <begin position="41"/>
        <end position="108"/>
    </location>
</feature>
<keyword evidence="2" id="KW-1015">Disulfide bond</keyword>
<dbReference type="SUPFAM" id="SSF48726">
    <property type="entry name" value="Immunoglobulin"/>
    <property type="match status" value="1"/>
</dbReference>
<organism evidence="6">
    <name type="scientific">Castor canadensis</name>
    <name type="common">American beaver</name>
    <dbReference type="NCBI Taxonomy" id="51338"/>
    <lineage>
        <taxon>Eukaryota</taxon>
        <taxon>Metazoa</taxon>
        <taxon>Chordata</taxon>
        <taxon>Craniata</taxon>
        <taxon>Vertebrata</taxon>
        <taxon>Euteleostomi</taxon>
        <taxon>Mammalia</taxon>
        <taxon>Eutheria</taxon>
        <taxon>Euarchontoglires</taxon>
        <taxon>Glires</taxon>
        <taxon>Rodentia</taxon>
        <taxon>Castorimorpha</taxon>
        <taxon>Castoridae</taxon>
        <taxon>Castor</taxon>
    </lineage>
</organism>
<evidence type="ECO:0000259" key="5">
    <source>
        <dbReference type="PROSITE" id="PS50835"/>
    </source>
</evidence>
<name>A0A8C0WI67_CASCN</name>
<dbReference type="GO" id="GO:0002764">
    <property type="term" value="P:immune response-regulating signaling pathway"/>
    <property type="evidence" value="ECO:0007669"/>
    <property type="project" value="TreeGrafter"/>
</dbReference>
<sequence>MLPYLICTQRQAHGASLTEVSLPGFCLSYGEERKDEKLPKPSLSALPSSVIQHESNVTLQCQAHFQNVTFMLGKLHDSGYQQEHSSAGNEAEFSLTDLQPEDAGDYFCAYKTAASLKWSERSQYLQLVIMDEHIEPEAPSPKTGDKAIFLAIFSCLFSSLLFLSIFLICRYFQHGEFGEQLVRVGKEKRVSQEVNLCELEGSSISVEDLQGVTYAKLNIHKLFKVAFVPAEEPLGSYDYAPLKV</sequence>